<dbReference type="PANTHER" id="PTHR18895:SF74">
    <property type="entry name" value="MTRF1L RELEASE FACTOR GLUTAMINE METHYLTRANSFERASE"/>
    <property type="match status" value="1"/>
</dbReference>
<evidence type="ECO:0000256" key="5">
    <source>
        <dbReference type="HAMAP-Rule" id="MF_02126"/>
    </source>
</evidence>
<accession>A0A547Q9F7</accession>
<feature type="binding site" evidence="5">
    <location>
        <begin position="116"/>
        <end position="120"/>
    </location>
    <ligand>
        <name>S-adenosyl-L-methionine</name>
        <dbReference type="ChEBI" id="CHEBI:59789"/>
    </ligand>
</feature>
<protein>
    <recommendedName>
        <fullName evidence="5">Release factor glutamine methyltransferase</fullName>
        <shortName evidence="5">RF MTase</shortName>
        <ecNumber evidence="5">2.1.1.297</ecNumber>
    </recommendedName>
    <alternativeName>
        <fullName evidence="5">N5-glutamine methyltransferase PrmC</fullName>
    </alternativeName>
    <alternativeName>
        <fullName evidence="5">Protein-(glutamine-N5) MTase PrmC</fullName>
    </alternativeName>
    <alternativeName>
        <fullName evidence="5">Protein-glutamine N-methyltransferase PrmC</fullName>
    </alternativeName>
</protein>
<evidence type="ECO:0000256" key="4">
    <source>
        <dbReference type="ARBA" id="ARBA00048391"/>
    </source>
</evidence>
<evidence type="ECO:0000313" key="8">
    <source>
        <dbReference type="EMBL" id="TRD23004.1"/>
    </source>
</evidence>
<evidence type="ECO:0000256" key="1">
    <source>
        <dbReference type="ARBA" id="ARBA00022603"/>
    </source>
</evidence>
<dbReference type="EC" id="2.1.1.297" evidence="5"/>
<evidence type="ECO:0000256" key="3">
    <source>
        <dbReference type="ARBA" id="ARBA00022691"/>
    </source>
</evidence>
<keyword evidence="3 5" id="KW-0949">S-adenosyl-L-methionine</keyword>
<dbReference type="InterPro" id="IPR002052">
    <property type="entry name" value="DNA_methylase_N6_adenine_CS"/>
</dbReference>
<keyword evidence="2 5" id="KW-0808">Transferase</keyword>
<dbReference type="HAMAP" id="MF_02126">
    <property type="entry name" value="RF_methyltr_PrmC"/>
    <property type="match status" value="1"/>
</dbReference>
<dbReference type="CDD" id="cd02440">
    <property type="entry name" value="AdoMet_MTases"/>
    <property type="match status" value="1"/>
</dbReference>
<dbReference type="AlphaFoldDB" id="A0A547Q9F7"/>
<keyword evidence="9" id="KW-1185">Reference proteome</keyword>
<proteinExistence type="inferred from homology"/>
<comment type="similarity">
    <text evidence="5">Belongs to the protein N5-glutamine methyltransferase family. PrmC subfamily.</text>
</comment>
<dbReference type="GO" id="GO:0102559">
    <property type="term" value="F:peptide chain release factor N(5)-glutamine methyltransferase activity"/>
    <property type="evidence" value="ECO:0007669"/>
    <property type="project" value="UniProtKB-EC"/>
</dbReference>
<dbReference type="InterPro" id="IPR019874">
    <property type="entry name" value="RF_methyltr_PrmC"/>
</dbReference>
<dbReference type="InterPro" id="IPR007848">
    <property type="entry name" value="Small_mtfrase_dom"/>
</dbReference>
<evidence type="ECO:0000259" key="7">
    <source>
        <dbReference type="Pfam" id="PF17827"/>
    </source>
</evidence>
<reference evidence="8 9" key="1">
    <citation type="submission" date="2019-06" db="EMBL/GenBank/DDBJ databases">
        <title>Paenimaribius caenipelagi gen. nov., sp. nov., isolated from a tidal flat.</title>
        <authorList>
            <person name="Yoon J.-H."/>
        </authorList>
    </citation>
    <scope>NUCLEOTIDE SEQUENCE [LARGE SCALE GENOMIC DNA]</scope>
    <source>
        <strain evidence="8 9">JBTF-M29</strain>
    </source>
</reference>
<dbReference type="Pfam" id="PF17827">
    <property type="entry name" value="PrmC_N"/>
    <property type="match status" value="1"/>
</dbReference>
<evidence type="ECO:0000256" key="2">
    <source>
        <dbReference type="ARBA" id="ARBA00022679"/>
    </source>
</evidence>
<dbReference type="InterPro" id="IPR029063">
    <property type="entry name" value="SAM-dependent_MTases_sf"/>
</dbReference>
<name>A0A547Q9F7_9RHOB</name>
<keyword evidence="1 5" id="KW-0489">Methyltransferase</keyword>
<dbReference type="GO" id="GO:0032259">
    <property type="term" value="P:methylation"/>
    <property type="evidence" value="ECO:0007669"/>
    <property type="project" value="UniProtKB-KW"/>
</dbReference>
<gene>
    <name evidence="5 8" type="primary">prmC</name>
    <name evidence="8" type="ORF">FEV53_02230</name>
</gene>
<dbReference type="Pfam" id="PF05175">
    <property type="entry name" value="MTS"/>
    <property type="match status" value="1"/>
</dbReference>
<dbReference type="InterPro" id="IPR050320">
    <property type="entry name" value="N5-glutamine_MTase"/>
</dbReference>
<dbReference type="InterPro" id="IPR004556">
    <property type="entry name" value="HemK-like"/>
</dbReference>
<sequence>MSPEVEALLAEASDRLASTGNGSREARILLAHAAGFDRSALHRLDDLALTDGLRLLFEGYMVRRLAAEPVSRILGYRDFWAHRFRITPDVLDPRPDTETLVASAFEVPFGTVLDLGTGSGCILLSLLAERPAAKGIGTDLSDAALHVARENAMEIGVAERTTFLRSDWYKEVTGPFDLIVSNPPYIAAGEMAALDRDVRGYDPEMALTPGGDGLDAYRAITAGAAAHLVPAGALMVEIGWQQGAAVRALFEDAGFANVRIVQDLSGKDRVVRGVLP</sequence>
<dbReference type="Gene3D" id="1.10.8.10">
    <property type="entry name" value="DNA helicase RuvA subunit, C-terminal domain"/>
    <property type="match status" value="1"/>
</dbReference>
<feature type="domain" description="Methyltransferase small" evidence="6">
    <location>
        <begin position="100"/>
        <end position="190"/>
    </location>
</feature>
<feature type="domain" description="Release factor glutamine methyltransferase N-terminal" evidence="7">
    <location>
        <begin position="8"/>
        <end position="75"/>
    </location>
</feature>
<dbReference type="RefSeq" id="WP_142833194.1">
    <property type="nucleotide sequence ID" value="NZ_VFSV01000003.1"/>
</dbReference>
<feature type="binding site" evidence="5">
    <location>
        <position position="139"/>
    </location>
    <ligand>
        <name>S-adenosyl-L-methionine</name>
        <dbReference type="ChEBI" id="CHEBI:59789"/>
    </ligand>
</feature>
<dbReference type="Gene3D" id="3.40.50.150">
    <property type="entry name" value="Vaccinia Virus protein VP39"/>
    <property type="match status" value="1"/>
</dbReference>
<feature type="binding site" evidence="5">
    <location>
        <position position="182"/>
    </location>
    <ligand>
        <name>S-adenosyl-L-methionine</name>
        <dbReference type="ChEBI" id="CHEBI:59789"/>
    </ligand>
</feature>
<dbReference type="InterPro" id="IPR040758">
    <property type="entry name" value="PrmC_N"/>
</dbReference>
<comment type="caution">
    <text evidence="8">The sequence shown here is derived from an EMBL/GenBank/DDBJ whole genome shotgun (WGS) entry which is preliminary data.</text>
</comment>
<feature type="binding site" evidence="5">
    <location>
        <position position="168"/>
    </location>
    <ligand>
        <name>S-adenosyl-L-methionine</name>
        <dbReference type="ChEBI" id="CHEBI:59789"/>
    </ligand>
</feature>
<evidence type="ECO:0000259" key="6">
    <source>
        <dbReference type="Pfam" id="PF05175"/>
    </source>
</evidence>
<dbReference type="EMBL" id="VFSV01000003">
    <property type="protein sequence ID" value="TRD23004.1"/>
    <property type="molecule type" value="Genomic_DNA"/>
</dbReference>
<dbReference type="SUPFAM" id="SSF53335">
    <property type="entry name" value="S-adenosyl-L-methionine-dependent methyltransferases"/>
    <property type="match status" value="1"/>
</dbReference>
<dbReference type="OrthoDB" id="9800643at2"/>
<organism evidence="8 9">
    <name type="scientific">Palleronia caenipelagi</name>
    <dbReference type="NCBI Taxonomy" id="2489174"/>
    <lineage>
        <taxon>Bacteria</taxon>
        <taxon>Pseudomonadati</taxon>
        <taxon>Pseudomonadota</taxon>
        <taxon>Alphaproteobacteria</taxon>
        <taxon>Rhodobacterales</taxon>
        <taxon>Roseobacteraceae</taxon>
        <taxon>Palleronia</taxon>
    </lineage>
</organism>
<dbReference type="PANTHER" id="PTHR18895">
    <property type="entry name" value="HEMK METHYLTRANSFERASE"/>
    <property type="match status" value="1"/>
</dbReference>
<comment type="function">
    <text evidence="5">Methylates the class 1 translation termination release factors RF1/PrfA and RF2/PrfB on the glutamine residue of the universally conserved GGQ motif.</text>
</comment>
<dbReference type="GO" id="GO:0003676">
    <property type="term" value="F:nucleic acid binding"/>
    <property type="evidence" value="ECO:0007669"/>
    <property type="project" value="InterPro"/>
</dbReference>
<dbReference type="NCBIfam" id="TIGR03534">
    <property type="entry name" value="RF_mod_PrmC"/>
    <property type="match status" value="1"/>
</dbReference>
<feature type="binding site" evidence="5">
    <location>
        <begin position="182"/>
        <end position="185"/>
    </location>
    <ligand>
        <name>substrate</name>
    </ligand>
</feature>
<dbReference type="Proteomes" id="UP000318590">
    <property type="component" value="Unassembled WGS sequence"/>
</dbReference>
<dbReference type="PROSITE" id="PS00092">
    <property type="entry name" value="N6_MTASE"/>
    <property type="match status" value="1"/>
</dbReference>
<dbReference type="NCBIfam" id="TIGR00536">
    <property type="entry name" value="hemK_fam"/>
    <property type="match status" value="1"/>
</dbReference>
<evidence type="ECO:0000313" key="9">
    <source>
        <dbReference type="Proteomes" id="UP000318590"/>
    </source>
</evidence>
<comment type="catalytic activity">
    <reaction evidence="4 5">
        <text>L-glutaminyl-[peptide chain release factor] + S-adenosyl-L-methionine = N(5)-methyl-L-glutaminyl-[peptide chain release factor] + S-adenosyl-L-homocysteine + H(+)</text>
        <dbReference type="Rhea" id="RHEA:42896"/>
        <dbReference type="Rhea" id="RHEA-COMP:10271"/>
        <dbReference type="Rhea" id="RHEA-COMP:10272"/>
        <dbReference type="ChEBI" id="CHEBI:15378"/>
        <dbReference type="ChEBI" id="CHEBI:30011"/>
        <dbReference type="ChEBI" id="CHEBI:57856"/>
        <dbReference type="ChEBI" id="CHEBI:59789"/>
        <dbReference type="ChEBI" id="CHEBI:61891"/>
        <dbReference type="EC" id="2.1.1.297"/>
    </reaction>
</comment>